<keyword evidence="1" id="KW-0812">Transmembrane</keyword>
<sequence>MMLAPPATATRPFVAWAWRYLLAHLAFRYTERLLTSDEIRALPSLCLALMTAALVASFAGVRWARASKAIAAVAVAIEMASRFPFNSNHSFAETLLLILFVLVDFPEAEQRDLLVAMGRWIITLIMFHSGLQKILHGTYFDGMYLATRLDNDRFQWLLRHVLQPEEFTSLHRALQAGSEGPFAFHSPAAIVFSNAVYLSELLVALLLVRERTRALGTALGVMVIAAIEVVAREITFGILALNLLMLFFPLPWRKAVAALSIVAYVALLAAQWYVGPDVFLFV</sequence>
<evidence type="ECO:0000256" key="1">
    <source>
        <dbReference type="SAM" id="Phobius"/>
    </source>
</evidence>
<accession>A0A150PFS9</accession>
<reference evidence="2 3" key="1">
    <citation type="submission" date="2014-02" db="EMBL/GenBank/DDBJ databases">
        <title>The small core and large imbalanced accessory genome model reveals a collaborative survival strategy of Sorangium cellulosum strains in nature.</title>
        <authorList>
            <person name="Han K."/>
            <person name="Peng R."/>
            <person name="Blom J."/>
            <person name="Li Y.-Z."/>
        </authorList>
    </citation>
    <scope>NUCLEOTIDE SEQUENCE [LARGE SCALE GENOMIC DNA]</scope>
    <source>
        <strain evidence="2 3">So0157-18</strain>
    </source>
</reference>
<proteinExistence type="predicted"/>
<evidence type="ECO:0000313" key="2">
    <source>
        <dbReference type="EMBL" id="KYF54510.1"/>
    </source>
</evidence>
<feature type="transmembrane region" description="Helical" evidence="1">
    <location>
        <begin position="41"/>
        <end position="61"/>
    </location>
</feature>
<keyword evidence="1" id="KW-0472">Membrane</keyword>
<organism evidence="2 3">
    <name type="scientific">Sorangium cellulosum</name>
    <name type="common">Polyangium cellulosum</name>
    <dbReference type="NCBI Taxonomy" id="56"/>
    <lineage>
        <taxon>Bacteria</taxon>
        <taxon>Pseudomonadati</taxon>
        <taxon>Myxococcota</taxon>
        <taxon>Polyangia</taxon>
        <taxon>Polyangiales</taxon>
        <taxon>Polyangiaceae</taxon>
        <taxon>Sorangium</taxon>
    </lineage>
</organism>
<dbReference type="EMBL" id="JELX01002709">
    <property type="protein sequence ID" value="KYF54510.1"/>
    <property type="molecule type" value="Genomic_DNA"/>
</dbReference>
<feature type="transmembrane region" description="Helical" evidence="1">
    <location>
        <begin position="188"/>
        <end position="208"/>
    </location>
</feature>
<dbReference type="AlphaFoldDB" id="A0A150PFS9"/>
<keyword evidence="1" id="KW-1133">Transmembrane helix</keyword>
<feature type="transmembrane region" description="Helical" evidence="1">
    <location>
        <begin position="255"/>
        <end position="274"/>
    </location>
</feature>
<evidence type="ECO:0000313" key="3">
    <source>
        <dbReference type="Proteomes" id="UP000075604"/>
    </source>
</evidence>
<feature type="transmembrane region" description="Helical" evidence="1">
    <location>
        <begin position="220"/>
        <end position="248"/>
    </location>
</feature>
<protein>
    <submittedName>
        <fullName evidence="2">Uncharacterized protein</fullName>
    </submittedName>
</protein>
<dbReference type="Proteomes" id="UP000075604">
    <property type="component" value="Unassembled WGS sequence"/>
</dbReference>
<comment type="caution">
    <text evidence="2">The sequence shown here is derived from an EMBL/GenBank/DDBJ whole genome shotgun (WGS) entry which is preliminary data.</text>
</comment>
<gene>
    <name evidence="2" type="ORF">BE04_19715</name>
</gene>
<name>A0A150PFS9_SORCE</name>